<organism evidence="3">
    <name type="scientific">Glycine soja</name>
    <name type="common">Wild soybean</name>
    <dbReference type="NCBI Taxonomy" id="3848"/>
    <lineage>
        <taxon>Eukaryota</taxon>
        <taxon>Viridiplantae</taxon>
        <taxon>Streptophyta</taxon>
        <taxon>Embryophyta</taxon>
        <taxon>Tracheophyta</taxon>
        <taxon>Spermatophyta</taxon>
        <taxon>Magnoliopsida</taxon>
        <taxon>eudicotyledons</taxon>
        <taxon>Gunneridae</taxon>
        <taxon>Pentapetalae</taxon>
        <taxon>rosids</taxon>
        <taxon>fabids</taxon>
        <taxon>Fabales</taxon>
        <taxon>Fabaceae</taxon>
        <taxon>Papilionoideae</taxon>
        <taxon>50 kb inversion clade</taxon>
        <taxon>NPAAA clade</taxon>
        <taxon>indigoferoid/millettioid clade</taxon>
        <taxon>Phaseoleae</taxon>
        <taxon>Glycine</taxon>
        <taxon>Glycine subgen. Soja</taxon>
    </lineage>
</organism>
<protein>
    <submittedName>
        <fullName evidence="3">Uncharacterized protein</fullName>
    </submittedName>
</protein>
<accession>A0A0B2PNP0</accession>
<reference evidence="3" key="1">
    <citation type="submission" date="2014-07" db="EMBL/GenBank/DDBJ databases">
        <title>Identification of a novel salt tolerance gene in wild soybean by whole-genome sequencing.</title>
        <authorList>
            <person name="Lam H.-M."/>
            <person name="Qi X."/>
            <person name="Li M.-W."/>
            <person name="Liu X."/>
            <person name="Xie M."/>
            <person name="Ni M."/>
            <person name="Xu X."/>
        </authorList>
    </citation>
    <scope>NUCLEOTIDE SEQUENCE [LARGE SCALE GENOMIC DNA]</scope>
    <source>
        <tissue evidence="3">Root</tissue>
    </source>
</reference>
<feature type="compositionally biased region" description="Low complexity" evidence="2">
    <location>
        <begin position="441"/>
        <end position="464"/>
    </location>
</feature>
<feature type="coiled-coil region" evidence="1">
    <location>
        <begin position="23"/>
        <end position="64"/>
    </location>
</feature>
<dbReference type="EMBL" id="KN665327">
    <property type="protein sequence ID" value="KHN09233.1"/>
    <property type="molecule type" value="Genomic_DNA"/>
</dbReference>
<feature type="compositionally biased region" description="Polar residues" evidence="2">
    <location>
        <begin position="431"/>
        <end position="440"/>
    </location>
</feature>
<feature type="compositionally biased region" description="Polar residues" evidence="2">
    <location>
        <begin position="336"/>
        <end position="352"/>
    </location>
</feature>
<keyword evidence="1" id="KW-0175">Coiled coil</keyword>
<dbReference type="PANTHER" id="PTHR34380">
    <property type="entry name" value="BNAA03G12380D PROTEIN"/>
    <property type="match status" value="1"/>
</dbReference>
<dbReference type="Proteomes" id="UP000053555">
    <property type="component" value="Unassembled WGS sequence"/>
</dbReference>
<proteinExistence type="predicted"/>
<evidence type="ECO:0000313" key="3">
    <source>
        <dbReference type="EMBL" id="KHN09233.1"/>
    </source>
</evidence>
<dbReference type="PANTHER" id="PTHR34380:SF1">
    <property type="entry name" value="OS01G0221300 PROTEIN"/>
    <property type="match status" value="1"/>
</dbReference>
<dbReference type="AlphaFoldDB" id="A0A0B2PNP0"/>
<feature type="region of interest" description="Disordered" evidence="2">
    <location>
        <begin position="134"/>
        <end position="155"/>
    </location>
</feature>
<evidence type="ECO:0000256" key="1">
    <source>
        <dbReference type="SAM" id="Coils"/>
    </source>
</evidence>
<feature type="region of interest" description="Disordered" evidence="2">
    <location>
        <begin position="331"/>
        <end position="476"/>
    </location>
</feature>
<feature type="compositionally biased region" description="Acidic residues" evidence="2">
    <location>
        <begin position="403"/>
        <end position="414"/>
    </location>
</feature>
<sequence length="608" mass="68061">MGEEKEMLDPNVVGRSVPQCCRCNELEERCKKAEVRCEELGFELQKKKEHCEELGAKVMALEGEKFEFEDKVKVLSKGLERLIEVSGGEIKPIVDLAEDNDKVLQCEKIRAESEVEVWKDKYKKLESWALQFGMGRDGDEENGKEQESKPISNEGNLHLDTSFGFWQNLEKVAALGNKKIRDIQSVGTPSDGIFHRSHILDVLPSRKTKQLTFQTEESEESHGKNMAPSTLIGAKSAPTSVIDIIDSDDEPNIIQNPVPDRQGSESISVSACFAADGKESNNSSAQNNQDSLDLDENLLFVATPKRKRTCNVVTSESESDDDNILTCKLKRKHIQEPSSDQVRPDLSSSPPANISEDNKVTDSVMTRRRLWPLRKCARKSQDDKISSCRPRKAKNQQSIPTNDDADDESEEDLSYSEGENMSDFIVDDSDVSNCEDTSSTSQDVANSDVADSDSANSQDVQDSNMESYSQDVSDEDMDFGNILSKIQRSKTNMKWEFEADMLAAFGKDPELCMKAVCALYRQQTSEEQMSKGALLSNQRGFNKFDAYKGSILAEFLTDGDPYGGLKKSVKELQENDPEAVELCRSLATHYSKQLYEIYKNKEDPLFPG</sequence>
<evidence type="ECO:0000256" key="2">
    <source>
        <dbReference type="SAM" id="MobiDB-lite"/>
    </source>
</evidence>
<feature type="compositionally biased region" description="Basic residues" evidence="2">
    <location>
        <begin position="366"/>
        <end position="378"/>
    </location>
</feature>
<gene>
    <name evidence="3" type="ORF">glysoja_040858</name>
</gene>
<name>A0A0B2PNP0_GLYSO</name>